<feature type="binding site" evidence="10">
    <location>
        <begin position="112"/>
        <end position="118"/>
    </location>
    <ligand>
        <name>ATP</name>
        <dbReference type="ChEBI" id="CHEBI:30616"/>
    </ligand>
</feature>
<feature type="domain" description="Mur ligase C-terminal" evidence="13">
    <location>
        <begin position="324"/>
        <end position="451"/>
    </location>
</feature>
<dbReference type="GO" id="GO:0005737">
    <property type="term" value="C:cytoplasm"/>
    <property type="evidence" value="ECO:0007669"/>
    <property type="project" value="UniProtKB-SubCell"/>
</dbReference>
<organism evidence="15 16">
    <name type="scientific">Eubacterium cellulosolvens (strain ATCC 43171 / JCM 9499 / 6)</name>
    <name type="common">Cillobacterium cellulosolvens</name>
    <dbReference type="NCBI Taxonomy" id="633697"/>
    <lineage>
        <taxon>Bacteria</taxon>
        <taxon>Bacillati</taxon>
        <taxon>Bacillota</taxon>
        <taxon>Clostridia</taxon>
        <taxon>Eubacteriales</taxon>
        <taxon>Eubacteriaceae</taxon>
        <taxon>Eubacterium</taxon>
    </lineage>
</organism>
<evidence type="ECO:0000256" key="2">
    <source>
        <dbReference type="ARBA" id="ARBA00022598"/>
    </source>
</evidence>
<dbReference type="GO" id="GO:0051301">
    <property type="term" value="P:cell division"/>
    <property type="evidence" value="ECO:0007669"/>
    <property type="project" value="UniProtKB-KW"/>
</dbReference>
<protein>
    <recommendedName>
        <fullName evidence="10 11">UDP-N-acetylmuramoyl-tripeptide--D-alanyl-D-alanine ligase</fullName>
        <ecNumber evidence="10 11">6.3.2.10</ecNumber>
    </recommendedName>
    <alternativeName>
        <fullName evidence="10">D-alanyl-D-alanine-adding enzyme</fullName>
    </alternativeName>
</protein>
<reference evidence="15 16" key="2">
    <citation type="submission" date="2012-02" db="EMBL/GenBank/DDBJ databases">
        <title>Improved High-Quality Draft sequence of Eubacterium cellulosolvens 6.</title>
        <authorList>
            <consortium name="US DOE Joint Genome Institute"/>
            <person name="Lucas S."/>
            <person name="Han J."/>
            <person name="Lapidus A."/>
            <person name="Cheng J.-F."/>
            <person name="Goodwin L."/>
            <person name="Pitluck S."/>
            <person name="Peters L."/>
            <person name="Mikhailova N."/>
            <person name="Gu W."/>
            <person name="Detter J.C."/>
            <person name="Han C."/>
            <person name="Tapia R."/>
            <person name="Land M."/>
            <person name="Hauser L."/>
            <person name="Kyrpides N."/>
            <person name="Ivanova N."/>
            <person name="Pagani I."/>
            <person name="Johnson E."/>
            <person name="Mukhopadhyay B."/>
            <person name="Anderson I."/>
            <person name="Woyke T."/>
        </authorList>
    </citation>
    <scope>NUCLEOTIDE SEQUENCE [LARGE SCALE GENOMIC DNA]</scope>
    <source>
        <strain evidence="15 16">6</strain>
    </source>
</reference>
<evidence type="ECO:0000256" key="11">
    <source>
        <dbReference type="RuleBase" id="RU004136"/>
    </source>
</evidence>
<dbReference type="InterPro" id="IPR051046">
    <property type="entry name" value="MurCDEF_CellWall_CoF430Synth"/>
</dbReference>
<feature type="domain" description="Mur ligase central" evidence="14">
    <location>
        <begin position="112"/>
        <end position="301"/>
    </location>
</feature>
<keyword evidence="6 10" id="KW-0133">Cell shape</keyword>
<evidence type="ECO:0000256" key="6">
    <source>
        <dbReference type="ARBA" id="ARBA00022960"/>
    </source>
</evidence>
<dbReference type="EC" id="6.3.2.10" evidence="10 11"/>
<dbReference type="GO" id="GO:0008766">
    <property type="term" value="F:UDP-N-acetylmuramoylalanyl-D-glutamyl-2,6-diaminopimelate-D-alanyl-D-alanine ligase activity"/>
    <property type="evidence" value="ECO:0007669"/>
    <property type="project" value="RHEA"/>
</dbReference>
<dbReference type="Gene3D" id="3.40.1390.10">
    <property type="entry name" value="MurE/MurF, N-terminal domain"/>
    <property type="match status" value="1"/>
</dbReference>
<dbReference type="InterPro" id="IPR005863">
    <property type="entry name" value="UDP-N-AcMur_synth"/>
</dbReference>
<dbReference type="eggNOG" id="COG0770">
    <property type="taxonomic scope" value="Bacteria"/>
</dbReference>
<keyword evidence="3 10" id="KW-0132">Cell division</keyword>
<comment type="function">
    <text evidence="10 11">Involved in cell wall formation. Catalyzes the final step in the synthesis of UDP-N-acetylmuramoyl-pentapeptide, the precursor of murein.</text>
</comment>
<keyword evidence="16" id="KW-1185">Reference proteome</keyword>
<dbReference type="InterPro" id="IPR036615">
    <property type="entry name" value="Mur_ligase_C_dom_sf"/>
</dbReference>
<dbReference type="GO" id="GO:0005524">
    <property type="term" value="F:ATP binding"/>
    <property type="evidence" value="ECO:0007669"/>
    <property type="project" value="UniProtKB-UniRule"/>
</dbReference>
<dbReference type="Pfam" id="PF08245">
    <property type="entry name" value="Mur_ligase_M"/>
    <property type="match status" value="1"/>
</dbReference>
<gene>
    <name evidence="10" type="primary">murF</name>
    <name evidence="15" type="ORF">EubceDRAFT1_2215</name>
</gene>
<dbReference type="AlphaFoldDB" id="I5AW01"/>
<comment type="subcellular location">
    <subcellularLocation>
        <location evidence="10 11">Cytoplasm</location>
    </subcellularLocation>
</comment>
<dbReference type="GO" id="GO:0071555">
    <property type="term" value="P:cell wall organization"/>
    <property type="evidence" value="ECO:0007669"/>
    <property type="project" value="UniProtKB-KW"/>
</dbReference>
<dbReference type="Gene3D" id="3.40.1190.10">
    <property type="entry name" value="Mur-like, catalytic domain"/>
    <property type="match status" value="1"/>
</dbReference>
<dbReference type="EMBL" id="CM001487">
    <property type="protein sequence ID" value="EIM57974.1"/>
    <property type="molecule type" value="Genomic_DNA"/>
</dbReference>
<evidence type="ECO:0000259" key="13">
    <source>
        <dbReference type="Pfam" id="PF02875"/>
    </source>
</evidence>
<dbReference type="InterPro" id="IPR036565">
    <property type="entry name" value="Mur-like_cat_sf"/>
</dbReference>
<feature type="domain" description="Mur ligase N-terminal catalytic" evidence="12">
    <location>
        <begin position="28"/>
        <end position="85"/>
    </location>
</feature>
<reference evidence="15 16" key="1">
    <citation type="submission" date="2010-08" db="EMBL/GenBank/DDBJ databases">
        <authorList>
            <consortium name="US DOE Joint Genome Institute (JGI-PGF)"/>
            <person name="Lucas S."/>
            <person name="Copeland A."/>
            <person name="Lapidus A."/>
            <person name="Cheng J.-F."/>
            <person name="Bruce D."/>
            <person name="Goodwin L."/>
            <person name="Pitluck S."/>
            <person name="Land M.L."/>
            <person name="Hauser L."/>
            <person name="Chang Y.-J."/>
            <person name="Anderson I.J."/>
            <person name="Johnson E."/>
            <person name="Mulhopadhyay B."/>
            <person name="Kyrpides N."/>
            <person name="Woyke T.J."/>
        </authorList>
    </citation>
    <scope>NUCLEOTIDE SEQUENCE [LARGE SCALE GENOMIC DNA]</scope>
    <source>
        <strain evidence="15 16">6</strain>
    </source>
</reference>
<evidence type="ECO:0000256" key="5">
    <source>
        <dbReference type="ARBA" id="ARBA00022840"/>
    </source>
</evidence>
<keyword evidence="2 10" id="KW-0436">Ligase</keyword>
<evidence type="ECO:0000256" key="8">
    <source>
        <dbReference type="ARBA" id="ARBA00023306"/>
    </source>
</evidence>
<dbReference type="PANTHER" id="PTHR43024">
    <property type="entry name" value="UDP-N-ACETYLMURAMOYL-TRIPEPTIDE--D-ALANYL-D-ALANINE LIGASE"/>
    <property type="match status" value="1"/>
</dbReference>
<accession>I5AW01</accession>
<sequence length="465" mass="49938">MKNLTLRNITEVCGGTYHGPEGCLDTEVTEITTDSRKVSEGCLFVAIKGEKVDGHRFIPGSFADGALAALAEVAPAETDKAVILVPSTLQAIKDIAEFYLAQLPADLVGIIGSVGKTSTKEMVAAVLAQKYRTLKTEGNFNNEVGVPLTAFRMREEDEIGVLEMGINHFGEMHRLAKITRPDTVVFTNVGTAHLEFLGSRDGILKAKSEVFDFMDEKGHVIVNGDDDKLSTISEVHGVAPVRFGIGEQGYSHPNDVWADGIVSHGLEGISCVIHTEAGSFEVMIPSSGRHMIYNALAGTAVGLVYGLTLEQIRSGIESYMPLSGRFHIIKGDSYTVIDDCYNANPGSMKASISILKEALGRRVAILGDMGELGEKEKAYHEEVGAYAAEQGIDLICCVGALSEAMAKAAVDYMETHPEAHCLVRHYPTVEALMDDCGEILEKNDTILVKASHAMGFGRIVSGLCG</sequence>
<evidence type="ECO:0000259" key="12">
    <source>
        <dbReference type="Pfam" id="PF01225"/>
    </source>
</evidence>
<dbReference type="PANTHER" id="PTHR43024:SF1">
    <property type="entry name" value="UDP-N-ACETYLMURAMOYL-TRIPEPTIDE--D-ALANYL-D-ALANINE LIGASE"/>
    <property type="match status" value="1"/>
</dbReference>
<evidence type="ECO:0000256" key="10">
    <source>
        <dbReference type="HAMAP-Rule" id="MF_02019"/>
    </source>
</evidence>
<dbReference type="InterPro" id="IPR013221">
    <property type="entry name" value="Mur_ligase_cen"/>
</dbReference>
<dbReference type="SUPFAM" id="SSF53623">
    <property type="entry name" value="MurD-like peptide ligases, catalytic domain"/>
    <property type="match status" value="1"/>
</dbReference>
<keyword evidence="5 10" id="KW-0067">ATP-binding</keyword>
<dbReference type="HAMAP" id="MF_02019">
    <property type="entry name" value="MurF"/>
    <property type="match status" value="1"/>
</dbReference>
<dbReference type="Gene3D" id="3.90.190.20">
    <property type="entry name" value="Mur ligase, C-terminal domain"/>
    <property type="match status" value="1"/>
</dbReference>
<dbReference type="SUPFAM" id="SSF53244">
    <property type="entry name" value="MurD-like peptide ligases, peptide-binding domain"/>
    <property type="match status" value="1"/>
</dbReference>
<dbReference type="Pfam" id="PF01225">
    <property type="entry name" value="Mur_ligase"/>
    <property type="match status" value="1"/>
</dbReference>
<evidence type="ECO:0000256" key="7">
    <source>
        <dbReference type="ARBA" id="ARBA00022984"/>
    </source>
</evidence>
<dbReference type="HOGENOM" id="CLU_031507_4_0_9"/>
<dbReference type="GO" id="GO:0009252">
    <property type="term" value="P:peptidoglycan biosynthetic process"/>
    <property type="evidence" value="ECO:0007669"/>
    <property type="project" value="UniProtKB-UniRule"/>
</dbReference>
<dbReference type="InterPro" id="IPR004101">
    <property type="entry name" value="Mur_ligase_C"/>
</dbReference>
<proteinExistence type="inferred from homology"/>
<dbReference type="OrthoDB" id="9801978at2"/>
<dbReference type="Pfam" id="PF02875">
    <property type="entry name" value="Mur_ligase_C"/>
    <property type="match status" value="1"/>
</dbReference>
<keyword evidence="8 10" id="KW-0131">Cell cycle</keyword>
<evidence type="ECO:0000256" key="9">
    <source>
        <dbReference type="ARBA" id="ARBA00023316"/>
    </source>
</evidence>
<keyword evidence="4 10" id="KW-0547">Nucleotide-binding</keyword>
<keyword evidence="1 10" id="KW-0963">Cytoplasm</keyword>
<evidence type="ECO:0000256" key="1">
    <source>
        <dbReference type="ARBA" id="ARBA00022490"/>
    </source>
</evidence>
<keyword evidence="7 10" id="KW-0573">Peptidoglycan synthesis</keyword>
<evidence type="ECO:0000259" key="14">
    <source>
        <dbReference type="Pfam" id="PF08245"/>
    </source>
</evidence>
<name>I5AW01_EUBC6</name>
<comment type="catalytic activity">
    <reaction evidence="10 11">
        <text>D-alanyl-D-alanine + UDP-N-acetyl-alpha-D-muramoyl-L-alanyl-gamma-D-glutamyl-meso-2,6-diaminopimelate + ATP = UDP-N-acetyl-alpha-D-muramoyl-L-alanyl-gamma-D-glutamyl-meso-2,6-diaminopimeloyl-D-alanyl-D-alanine + ADP + phosphate + H(+)</text>
        <dbReference type="Rhea" id="RHEA:28374"/>
        <dbReference type="ChEBI" id="CHEBI:15378"/>
        <dbReference type="ChEBI" id="CHEBI:30616"/>
        <dbReference type="ChEBI" id="CHEBI:43474"/>
        <dbReference type="ChEBI" id="CHEBI:57822"/>
        <dbReference type="ChEBI" id="CHEBI:61386"/>
        <dbReference type="ChEBI" id="CHEBI:83905"/>
        <dbReference type="ChEBI" id="CHEBI:456216"/>
        <dbReference type="EC" id="6.3.2.10"/>
    </reaction>
</comment>
<dbReference type="Proteomes" id="UP000005753">
    <property type="component" value="Chromosome"/>
</dbReference>
<comment type="pathway">
    <text evidence="10 11">Cell wall biogenesis; peptidoglycan biosynthesis.</text>
</comment>
<dbReference type="GO" id="GO:0047480">
    <property type="term" value="F:UDP-N-acetylmuramoyl-tripeptide-D-alanyl-D-alanine ligase activity"/>
    <property type="evidence" value="ECO:0007669"/>
    <property type="project" value="UniProtKB-UniRule"/>
</dbReference>
<dbReference type="UniPathway" id="UPA00219"/>
<dbReference type="GO" id="GO:0008360">
    <property type="term" value="P:regulation of cell shape"/>
    <property type="evidence" value="ECO:0007669"/>
    <property type="project" value="UniProtKB-KW"/>
</dbReference>
<dbReference type="InterPro" id="IPR000713">
    <property type="entry name" value="Mur_ligase_N"/>
</dbReference>
<dbReference type="NCBIfam" id="TIGR01143">
    <property type="entry name" value="murF"/>
    <property type="match status" value="1"/>
</dbReference>
<keyword evidence="9 10" id="KW-0961">Cell wall biogenesis/degradation</keyword>
<dbReference type="STRING" id="633697.EubceDRAFT1_2215"/>
<dbReference type="InterPro" id="IPR035911">
    <property type="entry name" value="MurE/MurF_N"/>
</dbReference>
<evidence type="ECO:0000313" key="15">
    <source>
        <dbReference type="EMBL" id="EIM57974.1"/>
    </source>
</evidence>
<dbReference type="SUPFAM" id="SSF63418">
    <property type="entry name" value="MurE/MurF N-terminal domain"/>
    <property type="match status" value="1"/>
</dbReference>
<evidence type="ECO:0000313" key="16">
    <source>
        <dbReference type="Proteomes" id="UP000005753"/>
    </source>
</evidence>
<evidence type="ECO:0000256" key="3">
    <source>
        <dbReference type="ARBA" id="ARBA00022618"/>
    </source>
</evidence>
<comment type="similarity">
    <text evidence="10">Belongs to the MurCDEF family. MurF subfamily.</text>
</comment>
<evidence type="ECO:0000256" key="4">
    <source>
        <dbReference type="ARBA" id="ARBA00022741"/>
    </source>
</evidence>